<keyword evidence="2 5" id="KW-0812">Transmembrane</keyword>
<dbReference type="SMART" id="SM00327">
    <property type="entry name" value="VWA"/>
    <property type="match status" value="1"/>
</dbReference>
<evidence type="ECO:0000313" key="8">
    <source>
        <dbReference type="Proteomes" id="UP000070409"/>
    </source>
</evidence>
<dbReference type="Pfam" id="PF07584">
    <property type="entry name" value="BatA"/>
    <property type="match status" value="1"/>
</dbReference>
<feature type="transmembrane region" description="Helical" evidence="5">
    <location>
        <begin position="304"/>
        <end position="322"/>
    </location>
</feature>
<accession>A0A137ZTC9</accession>
<evidence type="ECO:0000259" key="6">
    <source>
        <dbReference type="PROSITE" id="PS50234"/>
    </source>
</evidence>
<comment type="caution">
    <text evidence="7">The sequence shown here is derived from an EMBL/GenBank/DDBJ whole genome shotgun (WGS) entry which is preliminary data.</text>
</comment>
<protein>
    <recommendedName>
        <fullName evidence="6">VWFA domain-containing protein</fullName>
    </recommendedName>
</protein>
<dbReference type="SUPFAM" id="SSF53300">
    <property type="entry name" value="vWA-like"/>
    <property type="match status" value="1"/>
</dbReference>
<keyword evidence="8" id="KW-1185">Reference proteome</keyword>
<sequence length="327" mass="34731">MGGLTSLATPVWLLGILVVLAIVAGYVYNERRREKRALKFANMSVLDSVAPPGRNRWRHVPIALLSIGLILMMVALSGPQAMRKVPRSKATVVLVIDTSLSMQATDVSPNRLDAAKEAAKKFVGELPAGMNLGIVSFAGTAQLLVSPTPDRSLATNAIDHLDLAQRTATGEGIYAAIQSIKNIRDVLGGKDNAPPARIILESDGKQTVPTDLDDPRGGFTAARKAKEEGIPISTISFGTPGGTVNIEGQNIPVPVDDASLKKIADLSGGQFFSASSLSDLNEAYGTLRDEIGWEMQKGDNSRVWVLWGTVLLVLGAAGAVAYNRRLP</sequence>
<dbReference type="PROSITE" id="PS50234">
    <property type="entry name" value="VWFA"/>
    <property type="match status" value="1"/>
</dbReference>
<dbReference type="RefSeq" id="WP_068743348.1">
    <property type="nucleotide sequence ID" value="NZ_LSRE01000001.1"/>
</dbReference>
<evidence type="ECO:0000256" key="5">
    <source>
        <dbReference type="SAM" id="Phobius"/>
    </source>
</evidence>
<evidence type="ECO:0000313" key="7">
    <source>
        <dbReference type="EMBL" id="KXP01446.1"/>
    </source>
</evidence>
<dbReference type="EMBL" id="LSRE01000001">
    <property type="protein sequence ID" value="KXP01446.1"/>
    <property type="molecule type" value="Genomic_DNA"/>
</dbReference>
<evidence type="ECO:0000256" key="2">
    <source>
        <dbReference type="ARBA" id="ARBA00022692"/>
    </source>
</evidence>
<gene>
    <name evidence="7" type="ORF">AXK61_01125</name>
</gene>
<keyword evidence="1" id="KW-1003">Cell membrane</keyword>
<dbReference type="Gene3D" id="3.40.50.410">
    <property type="entry name" value="von Willebrand factor, type A domain"/>
    <property type="match status" value="1"/>
</dbReference>
<keyword evidence="4 5" id="KW-0472">Membrane</keyword>
<organism evidence="7 8">
    <name type="scientific">Tsukamurella pseudospumae</name>
    <dbReference type="NCBI Taxonomy" id="239498"/>
    <lineage>
        <taxon>Bacteria</taxon>
        <taxon>Bacillati</taxon>
        <taxon>Actinomycetota</taxon>
        <taxon>Actinomycetes</taxon>
        <taxon>Mycobacteriales</taxon>
        <taxon>Tsukamurellaceae</taxon>
        <taxon>Tsukamurella</taxon>
    </lineage>
</organism>
<evidence type="ECO:0000256" key="1">
    <source>
        <dbReference type="ARBA" id="ARBA00022475"/>
    </source>
</evidence>
<dbReference type="Pfam" id="PF13519">
    <property type="entry name" value="VWA_2"/>
    <property type="match status" value="1"/>
</dbReference>
<proteinExistence type="predicted"/>
<dbReference type="InterPro" id="IPR036465">
    <property type="entry name" value="vWFA_dom_sf"/>
</dbReference>
<dbReference type="PANTHER" id="PTHR22550">
    <property type="entry name" value="SPORE GERMINATION PROTEIN"/>
    <property type="match status" value="1"/>
</dbReference>
<reference evidence="7 8" key="1">
    <citation type="submission" date="2016-02" db="EMBL/GenBank/DDBJ databases">
        <authorList>
            <person name="Teng J.L."/>
            <person name="Tang Y."/>
            <person name="Huang Y."/>
            <person name="Guo F."/>
            <person name="Wei W."/>
            <person name="Chen J.H."/>
            <person name="Wong S.Y."/>
            <person name="Lau S.K."/>
            <person name="Woo P.C."/>
        </authorList>
    </citation>
    <scope>NUCLEOTIDE SEQUENCE [LARGE SCALE GENOMIC DNA]</scope>
    <source>
        <strain evidence="7 8">JCM 13375</strain>
    </source>
</reference>
<feature type="transmembrane region" description="Helical" evidence="5">
    <location>
        <begin position="12"/>
        <end position="29"/>
    </location>
</feature>
<dbReference type="NCBIfam" id="NF010238">
    <property type="entry name" value="PRK13685.1"/>
    <property type="match status" value="1"/>
</dbReference>
<dbReference type="Proteomes" id="UP000070409">
    <property type="component" value="Unassembled WGS sequence"/>
</dbReference>
<name>A0A137ZTC9_9ACTN</name>
<evidence type="ECO:0000256" key="4">
    <source>
        <dbReference type="ARBA" id="ARBA00023136"/>
    </source>
</evidence>
<dbReference type="InterPro" id="IPR050768">
    <property type="entry name" value="UPF0353/GerABKA_families"/>
</dbReference>
<evidence type="ECO:0000256" key="3">
    <source>
        <dbReference type="ARBA" id="ARBA00022989"/>
    </source>
</evidence>
<feature type="transmembrane region" description="Helical" evidence="5">
    <location>
        <begin position="62"/>
        <end position="82"/>
    </location>
</feature>
<keyword evidence="3 5" id="KW-1133">Transmembrane helix</keyword>
<dbReference type="InterPro" id="IPR002035">
    <property type="entry name" value="VWF_A"/>
</dbReference>
<dbReference type="InterPro" id="IPR024163">
    <property type="entry name" value="Aerotolerance_reg_N"/>
</dbReference>
<feature type="domain" description="VWFA" evidence="6">
    <location>
        <begin position="91"/>
        <end position="291"/>
    </location>
</feature>
<dbReference type="PANTHER" id="PTHR22550:SF5">
    <property type="entry name" value="LEUCINE ZIPPER PROTEIN 4"/>
    <property type="match status" value="1"/>
</dbReference>